<reference evidence="3" key="1">
    <citation type="journal article" date="2019" name="Int. J. Syst. Evol. Microbiol.">
        <title>The Global Catalogue of Microorganisms (GCM) 10K type strain sequencing project: providing services to taxonomists for standard genome sequencing and annotation.</title>
        <authorList>
            <consortium name="The Broad Institute Genomics Platform"/>
            <consortium name="The Broad Institute Genome Sequencing Center for Infectious Disease"/>
            <person name="Wu L."/>
            <person name="Ma J."/>
        </authorList>
    </citation>
    <scope>NUCLEOTIDE SEQUENCE [LARGE SCALE GENOMIC DNA]</scope>
    <source>
        <strain evidence="3">CGMCC 1.3240</strain>
    </source>
</reference>
<dbReference type="RefSeq" id="WP_379186653.1">
    <property type="nucleotide sequence ID" value="NZ_JBHSOW010000015.1"/>
</dbReference>
<gene>
    <name evidence="2" type="ORF">ACFPYJ_03525</name>
</gene>
<evidence type="ECO:0000313" key="3">
    <source>
        <dbReference type="Proteomes" id="UP001596047"/>
    </source>
</evidence>
<feature type="coiled-coil region" evidence="1">
    <location>
        <begin position="224"/>
        <end position="251"/>
    </location>
</feature>
<keyword evidence="1" id="KW-0175">Coiled coil</keyword>
<comment type="caution">
    <text evidence="2">The sequence shown here is derived from an EMBL/GenBank/DDBJ whole genome shotgun (WGS) entry which is preliminary data.</text>
</comment>
<evidence type="ECO:0008006" key="4">
    <source>
        <dbReference type="Google" id="ProtNLM"/>
    </source>
</evidence>
<accession>A0ABW0VSE3</accession>
<dbReference type="InterPro" id="IPR036380">
    <property type="entry name" value="Isochorismatase-like_sf"/>
</dbReference>
<proteinExistence type="predicted"/>
<dbReference type="EMBL" id="JBHSOW010000015">
    <property type="protein sequence ID" value="MFC5648198.1"/>
    <property type="molecule type" value="Genomic_DNA"/>
</dbReference>
<dbReference type="Proteomes" id="UP001596047">
    <property type="component" value="Unassembled WGS sequence"/>
</dbReference>
<organism evidence="2 3">
    <name type="scientific">Paenibacillus solisilvae</name>
    <dbReference type="NCBI Taxonomy" id="2486751"/>
    <lineage>
        <taxon>Bacteria</taxon>
        <taxon>Bacillati</taxon>
        <taxon>Bacillota</taxon>
        <taxon>Bacilli</taxon>
        <taxon>Bacillales</taxon>
        <taxon>Paenibacillaceae</taxon>
        <taxon>Paenibacillus</taxon>
    </lineage>
</organism>
<keyword evidence="3" id="KW-1185">Reference proteome</keyword>
<evidence type="ECO:0000313" key="2">
    <source>
        <dbReference type="EMBL" id="MFC5648198.1"/>
    </source>
</evidence>
<sequence length="269" mass="30244">MGSIIVPTNYYQHFDADFSLDVPGEGYGGWKREDLPISMEHTAVVVMHAWNCGTREQYPGWHRAVEYLPRSYEICEKIFPALLGAVRKSGLKLYHVVSSEDYCRSYQGLDRTKSFAGETPGSLEKVKDDEVLQQLHKFRTKNVFPGEHNQPDITRGFANLAFPHEAKPQGNEAIAATSEQLFALCRQEEVNHLIYTGFAINWCLLLSPGGMADMSKKGILCSAIRQAVTAVENKETARQELNKELALWRVALAFGFVYDADDIIQAIAR</sequence>
<protein>
    <recommendedName>
        <fullName evidence="4">Isochorismatase-like domain-containing protein</fullName>
    </recommendedName>
</protein>
<evidence type="ECO:0000256" key="1">
    <source>
        <dbReference type="SAM" id="Coils"/>
    </source>
</evidence>
<name>A0ABW0VSE3_9BACL</name>
<dbReference type="Gene3D" id="3.40.50.850">
    <property type="entry name" value="Isochorismatase-like"/>
    <property type="match status" value="1"/>
</dbReference>